<dbReference type="AlphaFoldDB" id="A0AAN9JUY7"/>
<sequence length="159" mass="17973">MKVDKLSRDALHGLGTRAHPDIICPHKSENSQMHDLILRIVPYKASRFGSQRTSLAKGCPLKLPRGFPLDLAYLYLVLRSTVIHCSDSKGVALHQGELLREALPMAVEFLWHARMEGQGLTVMSLEVPGLIWWFLPLARLSIHYEAHMTNGMLRPIHAY</sequence>
<dbReference type="Proteomes" id="UP001367508">
    <property type="component" value="Unassembled WGS sequence"/>
</dbReference>
<comment type="caution">
    <text evidence="1">The sequence shown here is derived from an EMBL/GenBank/DDBJ whole genome shotgun (WGS) entry which is preliminary data.</text>
</comment>
<protein>
    <submittedName>
        <fullName evidence="1">Uncharacterized protein</fullName>
    </submittedName>
</protein>
<dbReference type="EMBL" id="JAYMYQ010000011">
    <property type="protein sequence ID" value="KAK7305985.1"/>
    <property type="molecule type" value="Genomic_DNA"/>
</dbReference>
<accession>A0AAN9JUY7</accession>
<keyword evidence="2" id="KW-1185">Reference proteome</keyword>
<name>A0AAN9JUY7_CANGL</name>
<organism evidence="1 2">
    <name type="scientific">Canavalia gladiata</name>
    <name type="common">Sword bean</name>
    <name type="synonym">Dolichos gladiatus</name>
    <dbReference type="NCBI Taxonomy" id="3824"/>
    <lineage>
        <taxon>Eukaryota</taxon>
        <taxon>Viridiplantae</taxon>
        <taxon>Streptophyta</taxon>
        <taxon>Embryophyta</taxon>
        <taxon>Tracheophyta</taxon>
        <taxon>Spermatophyta</taxon>
        <taxon>Magnoliopsida</taxon>
        <taxon>eudicotyledons</taxon>
        <taxon>Gunneridae</taxon>
        <taxon>Pentapetalae</taxon>
        <taxon>rosids</taxon>
        <taxon>fabids</taxon>
        <taxon>Fabales</taxon>
        <taxon>Fabaceae</taxon>
        <taxon>Papilionoideae</taxon>
        <taxon>50 kb inversion clade</taxon>
        <taxon>NPAAA clade</taxon>
        <taxon>indigoferoid/millettioid clade</taxon>
        <taxon>Phaseoleae</taxon>
        <taxon>Canavalia</taxon>
    </lineage>
</organism>
<reference evidence="1 2" key="1">
    <citation type="submission" date="2024-01" db="EMBL/GenBank/DDBJ databases">
        <title>The genomes of 5 underutilized Papilionoideae crops provide insights into root nodulation and disease resistanc.</title>
        <authorList>
            <person name="Jiang F."/>
        </authorList>
    </citation>
    <scope>NUCLEOTIDE SEQUENCE [LARGE SCALE GENOMIC DNA]</scope>
    <source>
        <strain evidence="1">LVBAO_FW01</strain>
        <tissue evidence="1">Leaves</tissue>
    </source>
</reference>
<evidence type="ECO:0000313" key="1">
    <source>
        <dbReference type="EMBL" id="KAK7305985.1"/>
    </source>
</evidence>
<evidence type="ECO:0000313" key="2">
    <source>
        <dbReference type="Proteomes" id="UP001367508"/>
    </source>
</evidence>
<gene>
    <name evidence="1" type="ORF">VNO77_43899</name>
</gene>
<proteinExistence type="predicted"/>